<evidence type="ECO:0000313" key="2">
    <source>
        <dbReference type="EMBL" id="OJG79418.1"/>
    </source>
</evidence>
<feature type="signal peptide" evidence="1">
    <location>
        <begin position="1"/>
        <end position="41"/>
    </location>
</feature>
<dbReference type="RefSeq" id="WP_071855975.1">
    <property type="nucleotide sequence ID" value="NZ_JXLB01000019.1"/>
</dbReference>
<evidence type="ECO:0000313" key="3">
    <source>
        <dbReference type="Proteomes" id="UP000182152"/>
    </source>
</evidence>
<sequence>MHNFLYVNKNKRGVINEKKQILTLSLLISAGLYLFNPTAHATTHLDNSIINRSSLRSIIELEVEGWQWYRKPKVTYDTTTDKFHVESYVVGLNPGGHKSTYKILAVMNTGEKITITNKTINGTWDEAPLFFDFSLPSDVRKEKVSYLEYHLKTTDDLWHETLNGYAKISSESLFGCPN</sequence>
<evidence type="ECO:0000256" key="1">
    <source>
        <dbReference type="SAM" id="SignalP"/>
    </source>
</evidence>
<proteinExistence type="predicted"/>
<gene>
    <name evidence="2" type="ORF">RV14_GL000841</name>
</gene>
<keyword evidence="1" id="KW-0732">Signal</keyword>
<evidence type="ECO:0008006" key="4">
    <source>
        <dbReference type="Google" id="ProtNLM"/>
    </source>
</evidence>
<comment type="caution">
    <text evidence="2">The sequence shown here is derived from an EMBL/GenBank/DDBJ whole genome shotgun (WGS) entry which is preliminary data.</text>
</comment>
<dbReference type="AlphaFoldDB" id="A0A1L8WEE9"/>
<reference evidence="2 3" key="1">
    <citation type="submission" date="2014-12" db="EMBL/GenBank/DDBJ databases">
        <title>Draft genome sequences of 29 type strains of Enterococci.</title>
        <authorList>
            <person name="Zhong Z."/>
            <person name="Sun Z."/>
            <person name="Liu W."/>
            <person name="Zhang W."/>
            <person name="Zhang H."/>
        </authorList>
    </citation>
    <scope>NUCLEOTIDE SEQUENCE [LARGE SCALE GENOMIC DNA]</scope>
    <source>
        <strain evidence="2 3">DSM 15687</strain>
    </source>
</reference>
<name>A0A1L8WEE9_9ENTE</name>
<keyword evidence="3" id="KW-1185">Reference proteome</keyword>
<accession>A0A1L8WEE9</accession>
<feature type="chain" id="PRO_5038457692" description="DUF5626 domain-containing protein" evidence="1">
    <location>
        <begin position="42"/>
        <end position="178"/>
    </location>
</feature>
<dbReference type="EMBL" id="JXLB01000019">
    <property type="protein sequence ID" value="OJG79418.1"/>
    <property type="molecule type" value="Genomic_DNA"/>
</dbReference>
<dbReference type="Proteomes" id="UP000182152">
    <property type="component" value="Unassembled WGS sequence"/>
</dbReference>
<organism evidence="2 3">
    <name type="scientific">Enterococcus ratti</name>
    <dbReference type="NCBI Taxonomy" id="150033"/>
    <lineage>
        <taxon>Bacteria</taxon>
        <taxon>Bacillati</taxon>
        <taxon>Bacillota</taxon>
        <taxon>Bacilli</taxon>
        <taxon>Lactobacillales</taxon>
        <taxon>Enterococcaceae</taxon>
        <taxon>Enterococcus</taxon>
    </lineage>
</organism>
<protein>
    <recommendedName>
        <fullName evidence="4">DUF5626 domain-containing protein</fullName>
    </recommendedName>
</protein>